<dbReference type="GO" id="GO:0006264">
    <property type="term" value="P:mitochondrial DNA replication"/>
    <property type="evidence" value="ECO:0007669"/>
    <property type="project" value="TreeGrafter"/>
</dbReference>
<dbReference type="Gene3D" id="2.40.50.140">
    <property type="entry name" value="Nucleic acid-binding proteins"/>
    <property type="match status" value="1"/>
</dbReference>
<dbReference type="InterPro" id="IPR012340">
    <property type="entry name" value="NA-bd_OB-fold"/>
</dbReference>
<proteinExistence type="predicted"/>
<dbReference type="GO" id="GO:0042645">
    <property type="term" value="C:mitochondrial nucleoid"/>
    <property type="evidence" value="ECO:0007669"/>
    <property type="project" value="TreeGrafter"/>
</dbReference>
<dbReference type="Proteomes" id="UP001385951">
    <property type="component" value="Unassembled WGS sequence"/>
</dbReference>
<organism evidence="4 5">
    <name type="scientific">Cerrena zonata</name>
    <dbReference type="NCBI Taxonomy" id="2478898"/>
    <lineage>
        <taxon>Eukaryota</taxon>
        <taxon>Fungi</taxon>
        <taxon>Dikarya</taxon>
        <taxon>Basidiomycota</taxon>
        <taxon>Agaricomycotina</taxon>
        <taxon>Agaricomycetes</taxon>
        <taxon>Polyporales</taxon>
        <taxon>Cerrenaceae</taxon>
        <taxon>Cerrena</taxon>
    </lineage>
</organism>
<dbReference type="InterPro" id="IPR000424">
    <property type="entry name" value="Primosome_PriB/ssb"/>
</dbReference>
<dbReference type="PROSITE" id="PS50935">
    <property type="entry name" value="SSB"/>
    <property type="match status" value="1"/>
</dbReference>
<evidence type="ECO:0000256" key="1">
    <source>
        <dbReference type="ARBA" id="ARBA00023125"/>
    </source>
</evidence>
<dbReference type="SUPFAM" id="SSF50249">
    <property type="entry name" value="Nucleic acid-binding proteins"/>
    <property type="match status" value="1"/>
</dbReference>
<evidence type="ECO:0000313" key="4">
    <source>
        <dbReference type="EMBL" id="KAK7695565.1"/>
    </source>
</evidence>
<feature type="region of interest" description="Disordered" evidence="3">
    <location>
        <begin position="53"/>
        <end position="72"/>
    </location>
</feature>
<evidence type="ECO:0000313" key="5">
    <source>
        <dbReference type="Proteomes" id="UP001385951"/>
    </source>
</evidence>
<dbReference type="EMBL" id="JASBNA010000001">
    <property type="protein sequence ID" value="KAK7695565.1"/>
    <property type="molecule type" value="Genomic_DNA"/>
</dbReference>
<dbReference type="PANTHER" id="PTHR10302">
    <property type="entry name" value="SINGLE-STRANDED DNA-BINDING PROTEIN"/>
    <property type="match status" value="1"/>
</dbReference>
<gene>
    <name evidence="4" type="ORF">QCA50_000201</name>
</gene>
<name>A0AAW0GQR4_9APHY</name>
<dbReference type="PANTHER" id="PTHR10302:SF0">
    <property type="entry name" value="SINGLE-STRANDED DNA-BINDING PROTEIN, MITOCHONDRIAL"/>
    <property type="match status" value="1"/>
</dbReference>
<dbReference type="CDD" id="cd04496">
    <property type="entry name" value="SSB_OBF"/>
    <property type="match status" value="1"/>
</dbReference>
<comment type="caution">
    <text evidence="4">The sequence shown here is derived from an EMBL/GenBank/DDBJ whole genome shotgun (WGS) entry which is preliminary data.</text>
</comment>
<keyword evidence="5" id="KW-1185">Reference proteome</keyword>
<accession>A0AAW0GQR4</accession>
<protein>
    <recommendedName>
        <fullName evidence="6">Nucleic acid-binding protein</fullName>
    </recommendedName>
</protein>
<dbReference type="AlphaFoldDB" id="A0AAW0GQR4"/>
<reference evidence="4 5" key="1">
    <citation type="submission" date="2022-09" db="EMBL/GenBank/DDBJ databases">
        <authorList>
            <person name="Palmer J.M."/>
        </authorList>
    </citation>
    <scope>NUCLEOTIDE SEQUENCE [LARGE SCALE GENOMIC DNA]</scope>
    <source>
        <strain evidence="4 5">DSM 7382</strain>
    </source>
</reference>
<evidence type="ECO:0000256" key="2">
    <source>
        <dbReference type="PROSITE-ProRule" id="PRU00252"/>
    </source>
</evidence>
<keyword evidence="1 2" id="KW-0238">DNA-binding</keyword>
<dbReference type="Pfam" id="PF00436">
    <property type="entry name" value="SSB"/>
    <property type="match status" value="1"/>
</dbReference>
<evidence type="ECO:0000256" key="3">
    <source>
        <dbReference type="SAM" id="MobiDB-lite"/>
    </source>
</evidence>
<dbReference type="GO" id="GO:0003697">
    <property type="term" value="F:single-stranded DNA binding"/>
    <property type="evidence" value="ECO:0007669"/>
    <property type="project" value="InterPro"/>
</dbReference>
<sequence length="139" mass="15487">MFSLARRAAASRATCSGIARASDLAKLTLIGRLGKDPEVRRTKSDKEYVSYTVATTNYPPPPPNPDGTRPEPKVSWHTVLSFNATSNNYLRTLLKGSQVYVEANYELREPDPTADPDTPQGQRQIFLRHETYPCSEICS</sequence>
<dbReference type="InterPro" id="IPR011344">
    <property type="entry name" value="ssDNA-bd"/>
</dbReference>
<evidence type="ECO:0008006" key="6">
    <source>
        <dbReference type="Google" id="ProtNLM"/>
    </source>
</evidence>